<dbReference type="GO" id="GO:0000156">
    <property type="term" value="F:phosphorelay response regulator activity"/>
    <property type="evidence" value="ECO:0007669"/>
    <property type="project" value="InterPro"/>
</dbReference>
<proteinExistence type="predicted"/>
<dbReference type="AlphaFoldDB" id="A0A1W1W1C2"/>
<dbReference type="PROSITE" id="PS50930">
    <property type="entry name" value="HTH_LYTTR"/>
    <property type="match status" value="1"/>
</dbReference>
<sequence>MVERLRTSLILEIKPNSKNTEEPWDIVVQEMPSGKVYRLTLRELGEVSILLQRLISSAWPQRLEEVKARSGTGEVHKASQVYVLEGKDIRLLNVQDIIFVETCKGRYTLFHTIQGVYFCRKKLKEVEKELSRCGFFLRTHRAYLINMSKIERIIPYGNNIYEVRFNNYNVSAWISRKGMRLVKKWLSNK</sequence>
<evidence type="ECO:0000259" key="1">
    <source>
        <dbReference type="PROSITE" id="PS50930"/>
    </source>
</evidence>
<dbReference type="Gene3D" id="2.40.50.1020">
    <property type="entry name" value="LytTr DNA-binding domain"/>
    <property type="match status" value="1"/>
</dbReference>
<protein>
    <submittedName>
        <fullName evidence="2">Transcriptional regulator, LytTR family</fullName>
    </submittedName>
</protein>
<evidence type="ECO:0000313" key="3">
    <source>
        <dbReference type="Proteomes" id="UP000192569"/>
    </source>
</evidence>
<keyword evidence="3" id="KW-1185">Reference proteome</keyword>
<dbReference type="SMART" id="SM00850">
    <property type="entry name" value="LytTR"/>
    <property type="match status" value="1"/>
</dbReference>
<accession>A0A1W1W1C2</accession>
<dbReference type="STRING" id="698762.SAMN00808754_2780"/>
<name>A0A1W1W1C2_9FIRM</name>
<dbReference type="GO" id="GO:0003677">
    <property type="term" value="F:DNA binding"/>
    <property type="evidence" value="ECO:0007669"/>
    <property type="project" value="InterPro"/>
</dbReference>
<dbReference type="InterPro" id="IPR046947">
    <property type="entry name" value="LytR-like"/>
</dbReference>
<dbReference type="PANTHER" id="PTHR37299">
    <property type="entry name" value="TRANSCRIPTIONAL REGULATOR-RELATED"/>
    <property type="match status" value="1"/>
</dbReference>
<dbReference type="RefSeq" id="WP_084666480.1">
    <property type="nucleotide sequence ID" value="NZ_LT838272.1"/>
</dbReference>
<organism evidence="2 3">
    <name type="scientific">Thermanaeromonas toyohensis ToBE</name>
    <dbReference type="NCBI Taxonomy" id="698762"/>
    <lineage>
        <taxon>Bacteria</taxon>
        <taxon>Bacillati</taxon>
        <taxon>Bacillota</taxon>
        <taxon>Clostridia</taxon>
        <taxon>Neomoorellales</taxon>
        <taxon>Neomoorellaceae</taxon>
        <taxon>Thermanaeromonas</taxon>
    </lineage>
</organism>
<dbReference type="Proteomes" id="UP000192569">
    <property type="component" value="Chromosome I"/>
</dbReference>
<gene>
    <name evidence="2" type="ORF">SAMN00808754_2780</name>
</gene>
<dbReference type="EMBL" id="LT838272">
    <property type="protein sequence ID" value="SMB99171.1"/>
    <property type="molecule type" value="Genomic_DNA"/>
</dbReference>
<reference evidence="2 3" key="1">
    <citation type="submission" date="2017-04" db="EMBL/GenBank/DDBJ databases">
        <authorList>
            <person name="Afonso C.L."/>
            <person name="Miller P.J."/>
            <person name="Scott M.A."/>
            <person name="Spackman E."/>
            <person name="Goraichik I."/>
            <person name="Dimitrov K.M."/>
            <person name="Suarez D.L."/>
            <person name="Swayne D.E."/>
        </authorList>
    </citation>
    <scope>NUCLEOTIDE SEQUENCE [LARGE SCALE GENOMIC DNA]</scope>
    <source>
        <strain evidence="2 3">ToBE</strain>
    </source>
</reference>
<feature type="domain" description="HTH LytTR-type" evidence="1">
    <location>
        <begin position="91"/>
        <end position="188"/>
    </location>
</feature>
<dbReference type="InterPro" id="IPR007492">
    <property type="entry name" value="LytTR_DNA-bd_dom"/>
</dbReference>
<evidence type="ECO:0000313" key="2">
    <source>
        <dbReference type="EMBL" id="SMB99171.1"/>
    </source>
</evidence>
<dbReference type="OrthoDB" id="9809318at2"/>
<dbReference type="PANTHER" id="PTHR37299:SF1">
    <property type="entry name" value="STAGE 0 SPORULATION PROTEIN A HOMOLOG"/>
    <property type="match status" value="1"/>
</dbReference>
<dbReference type="Pfam" id="PF04397">
    <property type="entry name" value="LytTR"/>
    <property type="match status" value="1"/>
</dbReference>